<dbReference type="KEGG" id="gog:C1280_10915"/>
<evidence type="ECO:0000256" key="1">
    <source>
        <dbReference type="SAM" id="Phobius"/>
    </source>
</evidence>
<dbReference type="Pfam" id="PF07963">
    <property type="entry name" value="N_methyl"/>
    <property type="match status" value="1"/>
</dbReference>
<protein>
    <submittedName>
        <fullName evidence="3">Prepilin-type cleavage/methylation domain-containing protein</fullName>
    </submittedName>
</protein>
<keyword evidence="1" id="KW-0812">Transmembrane</keyword>
<evidence type="ECO:0000313" key="3">
    <source>
        <dbReference type="EMBL" id="AWM37476.1"/>
    </source>
</evidence>
<evidence type="ECO:0000313" key="4">
    <source>
        <dbReference type="Proteomes" id="UP000245802"/>
    </source>
</evidence>
<accession>A0A2Z3H1N3</accession>
<keyword evidence="1" id="KW-1133">Transmembrane helix</keyword>
<gene>
    <name evidence="3" type="ORF">C1280_10915</name>
</gene>
<dbReference type="InterPro" id="IPR011453">
    <property type="entry name" value="DUF1559"/>
</dbReference>
<dbReference type="PANTHER" id="PTHR30093:SF2">
    <property type="entry name" value="TYPE II SECRETION SYSTEM PROTEIN H"/>
    <property type="match status" value="1"/>
</dbReference>
<keyword evidence="1" id="KW-0472">Membrane</keyword>
<dbReference type="Pfam" id="PF07596">
    <property type="entry name" value="SBP_bac_10"/>
    <property type="match status" value="1"/>
</dbReference>
<name>A0A2Z3H1N3_9BACT</name>
<organism evidence="3 4">
    <name type="scientific">Gemmata obscuriglobus</name>
    <dbReference type="NCBI Taxonomy" id="114"/>
    <lineage>
        <taxon>Bacteria</taxon>
        <taxon>Pseudomonadati</taxon>
        <taxon>Planctomycetota</taxon>
        <taxon>Planctomycetia</taxon>
        <taxon>Gemmatales</taxon>
        <taxon>Gemmataceae</taxon>
        <taxon>Gemmata</taxon>
    </lineage>
</organism>
<evidence type="ECO:0000259" key="2">
    <source>
        <dbReference type="Pfam" id="PF07596"/>
    </source>
</evidence>
<dbReference type="InterPro" id="IPR045584">
    <property type="entry name" value="Pilin-like"/>
</dbReference>
<dbReference type="SUPFAM" id="SSF54523">
    <property type="entry name" value="Pili subunits"/>
    <property type="match status" value="1"/>
</dbReference>
<reference evidence="3 4" key="1">
    <citation type="submission" date="2018-01" db="EMBL/GenBank/DDBJ databases">
        <title>G. obscuriglobus.</title>
        <authorList>
            <person name="Franke J."/>
            <person name="Blomberg W."/>
            <person name="Selmecki A."/>
        </authorList>
    </citation>
    <scope>NUCLEOTIDE SEQUENCE [LARGE SCALE GENOMIC DNA]</scope>
    <source>
        <strain evidence="3 4">DSM 5831</strain>
    </source>
</reference>
<dbReference type="NCBIfam" id="TIGR02532">
    <property type="entry name" value="IV_pilin_GFxxxE"/>
    <property type="match status" value="1"/>
</dbReference>
<dbReference type="Proteomes" id="UP000245802">
    <property type="component" value="Chromosome"/>
</dbReference>
<proteinExistence type="predicted"/>
<dbReference type="NCBIfam" id="TIGR04294">
    <property type="entry name" value="pre_pil_HX9DG"/>
    <property type="match status" value="1"/>
</dbReference>
<dbReference type="EMBL" id="CP025958">
    <property type="protein sequence ID" value="AWM37476.1"/>
    <property type="molecule type" value="Genomic_DNA"/>
</dbReference>
<keyword evidence="4" id="KW-1185">Reference proteome</keyword>
<feature type="transmembrane region" description="Helical" evidence="1">
    <location>
        <begin position="12"/>
        <end position="34"/>
    </location>
</feature>
<dbReference type="InterPro" id="IPR012902">
    <property type="entry name" value="N_methyl_site"/>
</dbReference>
<dbReference type="Gene3D" id="3.30.700.10">
    <property type="entry name" value="Glycoprotein, Type 4 Pilin"/>
    <property type="match status" value="1"/>
</dbReference>
<feature type="domain" description="DUF1559" evidence="2">
    <location>
        <begin position="35"/>
        <end position="295"/>
    </location>
</feature>
<sequence length="313" mass="33744">MTITRATRRAFTLIELLVVIAIIAVLIGLLLPAVQKVREAAARTKCQNNLKQVGLALNNFHATFGVFPPGAAASTTSGTSQSHLKKAGLTVFNVNHSWAVFVLPYIEQDNVQKQYSMTVSWDHANNRTAIANRIPVFMCPTVPNGDARVCERVSGAKNPPADYAPDNGYAKELAENDGVCDVVPDYSGILVVNRVYSVAEVQDGASNTFIISEIAGRPDRWQAGKLTGANVQTDGGWADRENEYITHGMNAAGTGGGTCHTNCSNNNEVYSFHLGGAHHVMADGSVRFVKQSMDIRQFVKHITRAGGETLSDN</sequence>
<dbReference type="RefSeq" id="WP_010048284.1">
    <property type="nucleotide sequence ID" value="NZ_CP025958.1"/>
</dbReference>
<dbReference type="AlphaFoldDB" id="A0A2Z3H1N3"/>
<dbReference type="InterPro" id="IPR027558">
    <property type="entry name" value="Pre_pil_HX9DG_C"/>
</dbReference>
<dbReference type="OrthoDB" id="261883at2"/>
<dbReference type="PANTHER" id="PTHR30093">
    <property type="entry name" value="GENERAL SECRETION PATHWAY PROTEIN G"/>
    <property type="match status" value="1"/>
</dbReference>